<evidence type="ECO:0000313" key="1">
    <source>
        <dbReference type="EMBL" id="KIY64075.1"/>
    </source>
</evidence>
<dbReference type="AlphaFoldDB" id="A0A0D7B1J1"/>
<dbReference type="EMBL" id="KN880655">
    <property type="protein sequence ID" value="KIY64075.1"/>
    <property type="molecule type" value="Genomic_DNA"/>
</dbReference>
<reference evidence="1 2" key="1">
    <citation type="journal article" date="2015" name="Fungal Genet. Biol.">
        <title>Evolution of novel wood decay mechanisms in Agaricales revealed by the genome sequences of Fistulina hepatica and Cylindrobasidium torrendii.</title>
        <authorList>
            <person name="Floudas D."/>
            <person name="Held B.W."/>
            <person name="Riley R."/>
            <person name="Nagy L.G."/>
            <person name="Koehler G."/>
            <person name="Ransdell A.S."/>
            <person name="Younus H."/>
            <person name="Chow J."/>
            <person name="Chiniquy J."/>
            <person name="Lipzen A."/>
            <person name="Tritt A."/>
            <person name="Sun H."/>
            <person name="Haridas S."/>
            <person name="LaButti K."/>
            <person name="Ohm R.A."/>
            <person name="Kues U."/>
            <person name="Blanchette R.A."/>
            <person name="Grigoriev I.V."/>
            <person name="Minto R.E."/>
            <person name="Hibbett D.S."/>
        </authorList>
    </citation>
    <scope>NUCLEOTIDE SEQUENCE [LARGE SCALE GENOMIC DNA]</scope>
    <source>
        <strain evidence="1 2">FP15055 ss-10</strain>
    </source>
</reference>
<evidence type="ECO:0000313" key="2">
    <source>
        <dbReference type="Proteomes" id="UP000054007"/>
    </source>
</evidence>
<dbReference type="Proteomes" id="UP000054007">
    <property type="component" value="Unassembled WGS sequence"/>
</dbReference>
<accession>A0A0D7B1J1</accession>
<dbReference type="OrthoDB" id="432970at2759"/>
<keyword evidence="2" id="KW-1185">Reference proteome</keyword>
<sequence length="572" mass="64805">MPSSTEVLSKLFTQDGVTKNDPVYISRMEHLLSRQSSLEDFLSSIQPHKDQYSFITQRLEVCLREAQILPWQDDFDAWWNSPVIRIGHFCLCICRRLVPGLGSSVGDGTNVLPPVFINWVSLLVEPIVQIGNEKRYDSFTLENFVYILDTWASTLQNITTDSIDSIFPRLFHTIARLAIATAVAEHHANDAIASGCYAALYRLLWHFNHSYPSTDSRAAFSERLNCLADAIIRTMIWMVGTSVGKDSQNIRAGFTWMAEFLACVSKNKDLYYALLEADITTILARTLRKLVRAEVETCINIHDNLCLVLFMLEELIWDPAQMRKALEAHLALSILRLPGILSVVPARSHTGCTRTRDLHPPTMAVLLGLRIASLTIFPTFRPLLRTSVKFIDLAIERGDIRFGGEQPGVWLQLQETYTYLRQNLNLQETRGASLRLTMFRPLCNRDRQALIKGARELLSTDAGFRVRAALQESEPVVEYTTDSPRPVLVIDFCPAVSIKADINDPALRATRVEYKVEAFSDWIKGLQNMIYYVGETPEDVVELVNHQRAGGILVAYMFGDWVYHMSGKDELE</sequence>
<name>A0A0D7B1J1_9AGAR</name>
<proteinExistence type="predicted"/>
<protein>
    <submittedName>
        <fullName evidence="1">Uncharacterized protein</fullName>
    </submittedName>
</protein>
<gene>
    <name evidence="1" type="ORF">CYLTODRAFT_469676</name>
</gene>
<organism evidence="1 2">
    <name type="scientific">Cylindrobasidium torrendii FP15055 ss-10</name>
    <dbReference type="NCBI Taxonomy" id="1314674"/>
    <lineage>
        <taxon>Eukaryota</taxon>
        <taxon>Fungi</taxon>
        <taxon>Dikarya</taxon>
        <taxon>Basidiomycota</taxon>
        <taxon>Agaricomycotina</taxon>
        <taxon>Agaricomycetes</taxon>
        <taxon>Agaricomycetidae</taxon>
        <taxon>Agaricales</taxon>
        <taxon>Marasmiineae</taxon>
        <taxon>Physalacriaceae</taxon>
        <taxon>Cylindrobasidium</taxon>
    </lineage>
</organism>